<comment type="caution">
    <text evidence="1">The sequence shown here is derived from an EMBL/GenBank/DDBJ whole genome shotgun (WGS) entry which is preliminary data.</text>
</comment>
<keyword evidence="2" id="KW-1185">Reference proteome</keyword>
<accession>A0ABR0HX59</accession>
<dbReference type="RefSeq" id="XP_062769798.1">
    <property type="nucleotide sequence ID" value="XM_062905096.1"/>
</dbReference>
<dbReference type="Proteomes" id="UP001326199">
    <property type="component" value="Unassembled WGS sequence"/>
</dbReference>
<reference evidence="1 2" key="1">
    <citation type="journal article" date="2023" name="bioRxiv">
        <title>High-quality genome assemblies of four members of thePodospora anserinaspecies complex.</title>
        <authorList>
            <person name="Ament-Velasquez S.L."/>
            <person name="Vogan A.A."/>
            <person name="Wallerman O."/>
            <person name="Hartmann F."/>
            <person name="Gautier V."/>
            <person name="Silar P."/>
            <person name="Giraud T."/>
            <person name="Johannesson H."/>
        </authorList>
    </citation>
    <scope>NUCLEOTIDE SEQUENCE [LARGE SCALE GENOMIC DNA]</scope>
    <source>
        <strain evidence="1 2">CBS 411.78</strain>
    </source>
</reference>
<proteinExistence type="predicted"/>
<organism evidence="1 2">
    <name type="scientific">Podospora pseudopauciseta</name>
    <dbReference type="NCBI Taxonomy" id="2093780"/>
    <lineage>
        <taxon>Eukaryota</taxon>
        <taxon>Fungi</taxon>
        <taxon>Dikarya</taxon>
        <taxon>Ascomycota</taxon>
        <taxon>Pezizomycotina</taxon>
        <taxon>Sordariomycetes</taxon>
        <taxon>Sordariomycetidae</taxon>
        <taxon>Sordariales</taxon>
        <taxon>Podosporaceae</taxon>
        <taxon>Podospora</taxon>
    </lineage>
</organism>
<dbReference type="EMBL" id="JAFFHB010000001">
    <property type="protein sequence ID" value="KAK4672476.1"/>
    <property type="molecule type" value="Genomic_DNA"/>
</dbReference>
<name>A0ABR0HX59_9PEZI</name>
<dbReference type="GeneID" id="87925016"/>
<protein>
    <submittedName>
        <fullName evidence="1">Uncharacterized protein</fullName>
    </submittedName>
</protein>
<evidence type="ECO:0000313" key="1">
    <source>
        <dbReference type="EMBL" id="KAK4672476.1"/>
    </source>
</evidence>
<evidence type="ECO:0000313" key="2">
    <source>
        <dbReference type="Proteomes" id="UP001326199"/>
    </source>
</evidence>
<gene>
    <name evidence="1" type="ORF">QC763_0004250</name>
</gene>
<sequence length="158" mass="16749">MGIHDEHMPGGRTVPFGVYEPPTRRAAVWIGCPTLVAQQGLWIKLKLSVALSQPGGLHTISVVIVVVVTVPTPAARQRSVSALSGSKLHGLHLSVPAAHPHVYSFLSQSEPAEQAVCLAINQDDLGYDTLLLDGLVPGLLHGRSQAWGGTPFETRDGP</sequence>